<accession>A0ABT6AEI1</accession>
<keyword evidence="3" id="KW-1185">Reference proteome</keyword>
<evidence type="ECO:0000313" key="3">
    <source>
        <dbReference type="Proteomes" id="UP001221150"/>
    </source>
</evidence>
<organism evidence="2 3">
    <name type="scientific">Streptomyces tropicalis</name>
    <dbReference type="NCBI Taxonomy" id="3034234"/>
    <lineage>
        <taxon>Bacteria</taxon>
        <taxon>Bacillati</taxon>
        <taxon>Actinomycetota</taxon>
        <taxon>Actinomycetes</taxon>
        <taxon>Kitasatosporales</taxon>
        <taxon>Streptomycetaceae</taxon>
        <taxon>Streptomyces</taxon>
    </lineage>
</organism>
<feature type="region of interest" description="Disordered" evidence="1">
    <location>
        <begin position="92"/>
        <end position="112"/>
    </location>
</feature>
<proteinExistence type="predicted"/>
<protein>
    <submittedName>
        <fullName evidence="2">Uncharacterized protein</fullName>
    </submittedName>
</protein>
<sequence>MTTPRPHTVRTEDKPAAPADFFEPGARYVDGDGFKAPEETHTFQCEHIALHPRPGAGPRAFGFARNNAPDSEWFSTALTPGDFADAEWTRIPEDEVLGAPTGDAAPAAPATP</sequence>
<evidence type="ECO:0000256" key="1">
    <source>
        <dbReference type="SAM" id="MobiDB-lite"/>
    </source>
</evidence>
<gene>
    <name evidence="2" type="ORF">P3H78_31490</name>
</gene>
<feature type="region of interest" description="Disordered" evidence="1">
    <location>
        <begin position="1"/>
        <end position="24"/>
    </location>
</feature>
<dbReference type="RefSeq" id="WP_018521491.1">
    <property type="nucleotide sequence ID" value="NZ_JARJBB010000038.1"/>
</dbReference>
<name>A0ABT6AEI1_9ACTN</name>
<dbReference type="Proteomes" id="UP001221150">
    <property type="component" value="Unassembled WGS sequence"/>
</dbReference>
<evidence type="ECO:0000313" key="2">
    <source>
        <dbReference type="EMBL" id="MDF3303058.1"/>
    </source>
</evidence>
<reference evidence="2 3" key="1">
    <citation type="submission" date="2023-03" db="EMBL/GenBank/DDBJ databases">
        <title>Draft genome sequence of Streptomyces sp. K1PA1 isolated from peat swamp forest in Thailand.</title>
        <authorList>
            <person name="Klaysubun C."/>
            <person name="Duangmal K."/>
        </authorList>
    </citation>
    <scope>NUCLEOTIDE SEQUENCE [LARGE SCALE GENOMIC DNA]</scope>
    <source>
        <strain evidence="2 3">K1PA1</strain>
    </source>
</reference>
<feature type="compositionally biased region" description="Low complexity" evidence="1">
    <location>
        <begin position="98"/>
        <end position="112"/>
    </location>
</feature>
<comment type="caution">
    <text evidence="2">The sequence shown here is derived from an EMBL/GenBank/DDBJ whole genome shotgun (WGS) entry which is preliminary data.</text>
</comment>
<dbReference type="EMBL" id="JARJBB010000038">
    <property type="protein sequence ID" value="MDF3303058.1"/>
    <property type="molecule type" value="Genomic_DNA"/>
</dbReference>